<evidence type="ECO:0000313" key="1">
    <source>
        <dbReference type="EMBL" id="SBQ49209.1"/>
    </source>
</evidence>
<proteinExistence type="predicted"/>
<dbReference type="AlphaFoldDB" id="A0A1A8ETM0"/>
<organism evidence="1">
    <name type="scientific">Nothobranchius korthausae</name>
    <dbReference type="NCBI Taxonomy" id="1143690"/>
    <lineage>
        <taxon>Eukaryota</taxon>
        <taxon>Metazoa</taxon>
        <taxon>Chordata</taxon>
        <taxon>Craniata</taxon>
        <taxon>Vertebrata</taxon>
        <taxon>Euteleostomi</taxon>
        <taxon>Actinopterygii</taxon>
        <taxon>Neopterygii</taxon>
        <taxon>Teleostei</taxon>
        <taxon>Neoteleostei</taxon>
        <taxon>Acanthomorphata</taxon>
        <taxon>Ovalentaria</taxon>
        <taxon>Atherinomorphae</taxon>
        <taxon>Cyprinodontiformes</taxon>
        <taxon>Nothobranchiidae</taxon>
        <taxon>Nothobranchius</taxon>
    </lineage>
</organism>
<name>A0A1A8ETM0_9TELE</name>
<feature type="non-terminal residue" evidence="1">
    <location>
        <position position="1"/>
    </location>
</feature>
<reference evidence="1" key="2">
    <citation type="submission" date="2016-06" db="EMBL/GenBank/DDBJ databases">
        <title>The genome of a short-lived fish provides insights into sex chromosome evolution and the genetic control of aging.</title>
        <authorList>
            <person name="Reichwald K."/>
            <person name="Felder M."/>
            <person name="Petzold A."/>
            <person name="Koch P."/>
            <person name="Groth M."/>
            <person name="Platzer M."/>
        </authorList>
    </citation>
    <scope>NUCLEOTIDE SEQUENCE</scope>
    <source>
        <tissue evidence="1">Brain</tissue>
    </source>
</reference>
<protein>
    <submittedName>
        <fullName evidence="1">Uncharacterized protein</fullName>
    </submittedName>
</protein>
<reference evidence="1" key="1">
    <citation type="submission" date="2016-05" db="EMBL/GenBank/DDBJ databases">
        <authorList>
            <person name="Lavstsen T."/>
            <person name="Jespersen J.S."/>
        </authorList>
    </citation>
    <scope>NUCLEOTIDE SEQUENCE</scope>
    <source>
        <tissue evidence="1">Brain</tissue>
    </source>
</reference>
<gene>
    <name evidence="1" type="primary">CU570881.1</name>
</gene>
<dbReference type="EMBL" id="HAEB01002682">
    <property type="protein sequence ID" value="SBQ49209.1"/>
    <property type="molecule type" value="Transcribed_RNA"/>
</dbReference>
<sequence>SWKQCPDGGGGFTRSLSELQQRDLKVQCIATDGHTRSSEIIEGGKKRKLRTALILGTWGKVLVKIHALSK</sequence>
<feature type="non-terminal residue" evidence="1">
    <location>
        <position position="70"/>
    </location>
</feature>
<accession>A0A1A8ETM0</accession>